<comment type="caution">
    <text evidence="2">The sequence shown here is derived from an EMBL/GenBank/DDBJ whole genome shotgun (WGS) entry which is preliminary data.</text>
</comment>
<keyword evidence="1" id="KW-1133">Transmembrane helix</keyword>
<proteinExistence type="predicted"/>
<feature type="transmembrane region" description="Helical" evidence="1">
    <location>
        <begin position="77"/>
        <end position="96"/>
    </location>
</feature>
<sequence>MGCIVNTYDTLQSRDPNAAAFPRQLPACLPAFFERGPRTPRQRSTVSWAGRCPDFRCADSVVLFVDRTRQTGRTRRSIVLLVGGIIFGRFAGWGWLSSFFPLLVVLGSVRCGAVGGARSLARLRMLRSLPALPLFSISLHRSRIKAAQSDGKVAAAPPRWQRRSR</sequence>
<dbReference type="EMBL" id="JBBPBF010000017">
    <property type="protein sequence ID" value="KAK7610558.1"/>
    <property type="molecule type" value="Genomic_DNA"/>
</dbReference>
<reference evidence="2 3" key="1">
    <citation type="submission" date="2024-04" db="EMBL/GenBank/DDBJ databases">
        <title>Phyllosticta paracitricarpa is synonymous to the EU quarantine fungus P. citricarpa based on phylogenomic analyses.</title>
        <authorList>
            <consortium name="Lawrence Berkeley National Laboratory"/>
            <person name="Van ingen-buijs V.A."/>
            <person name="Van westerhoven A.C."/>
            <person name="Haridas S."/>
            <person name="Skiadas P."/>
            <person name="Martin F."/>
            <person name="Groenewald J.Z."/>
            <person name="Crous P.W."/>
            <person name="Seidl M.F."/>
        </authorList>
    </citation>
    <scope>NUCLEOTIDE SEQUENCE [LARGE SCALE GENOMIC DNA]</scope>
    <source>
        <strain evidence="2 3">CBS 141358</strain>
    </source>
</reference>
<name>A0ABR1N759_9PEZI</name>
<keyword evidence="3" id="KW-1185">Reference proteome</keyword>
<keyword evidence="1" id="KW-0472">Membrane</keyword>
<organism evidence="2 3">
    <name type="scientific">Phyllosticta paracitricarpa</name>
    <dbReference type="NCBI Taxonomy" id="2016321"/>
    <lineage>
        <taxon>Eukaryota</taxon>
        <taxon>Fungi</taxon>
        <taxon>Dikarya</taxon>
        <taxon>Ascomycota</taxon>
        <taxon>Pezizomycotina</taxon>
        <taxon>Dothideomycetes</taxon>
        <taxon>Dothideomycetes incertae sedis</taxon>
        <taxon>Botryosphaeriales</taxon>
        <taxon>Phyllostictaceae</taxon>
        <taxon>Phyllosticta</taxon>
    </lineage>
</organism>
<gene>
    <name evidence="2" type="ORF">JOL62DRAFT_103314</name>
</gene>
<accession>A0ABR1N759</accession>
<evidence type="ECO:0000313" key="3">
    <source>
        <dbReference type="Proteomes" id="UP001367316"/>
    </source>
</evidence>
<dbReference type="Proteomes" id="UP001367316">
    <property type="component" value="Unassembled WGS sequence"/>
</dbReference>
<protein>
    <submittedName>
        <fullName evidence="2">Uncharacterized protein</fullName>
    </submittedName>
</protein>
<evidence type="ECO:0000313" key="2">
    <source>
        <dbReference type="EMBL" id="KAK7610558.1"/>
    </source>
</evidence>
<evidence type="ECO:0000256" key="1">
    <source>
        <dbReference type="SAM" id="Phobius"/>
    </source>
</evidence>
<keyword evidence="1" id="KW-0812">Transmembrane</keyword>